<dbReference type="GO" id="GO:0008270">
    <property type="term" value="F:zinc ion binding"/>
    <property type="evidence" value="ECO:0007669"/>
    <property type="project" value="UniProtKB-KW"/>
</dbReference>
<evidence type="ECO:0000256" key="3">
    <source>
        <dbReference type="ARBA" id="ARBA00022771"/>
    </source>
</evidence>
<comment type="caution">
    <text evidence="7">The sequence shown here is derived from an EMBL/GenBank/DDBJ whole genome shotgun (WGS) entry which is preliminary data.</text>
</comment>
<evidence type="ECO:0000256" key="1">
    <source>
        <dbReference type="ARBA" id="ARBA00004123"/>
    </source>
</evidence>
<keyword evidence="3" id="KW-0863">Zinc-finger</keyword>
<comment type="subcellular location">
    <subcellularLocation>
        <location evidence="1">Nucleus</location>
    </subcellularLocation>
</comment>
<keyword evidence="2" id="KW-0479">Metal-binding</keyword>
<dbReference type="InterPro" id="IPR008906">
    <property type="entry name" value="HATC_C_dom"/>
</dbReference>
<keyword evidence="5" id="KW-0539">Nucleus</keyword>
<name>A0A4Q2UXM9_FUSOX</name>
<proteinExistence type="predicted"/>
<feature type="domain" description="HAT C-terminal dimerisation" evidence="6">
    <location>
        <begin position="209"/>
        <end position="274"/>
    </location>
</feature>
<dbReference type="PANTHER" id="PTHR46481:SF10">
    <property type="entry name" value="ZINC FINGER BED DOMAIN-CONTAINING PROTEIN 39"/>
    <property type="match status" value="1"/>
</dbReference>
<evidence type="ECO:0000313" key="8">
    <source>
        <dbReference type="Proteomes" id="UP000290540"/>
    </source>
</evidence>
<gene>
    <name evidence="7" type="ORF">BFJ63_vAg18340</name>
</gene>
<dbReference type="SUPFAM" id="SSF53098">
    <property type="entry name" value="Ribonuclease H-like"/>
    <property type="match status" value="1"/>
</dbReference>
<evidence type="ECO:0000256" key="5">
    <source>
        <dbReference type="ARBA" id="ARBA00023242"/>
    </source>
</evidence>
<dbReference type="InterPro" id="IPR052035">
    <property type="entry name" value="ZnF_BED_domain_contain"/>
</dbReference>
<feature type="non-terminal residue" evidence="7">
    <location>
        <position position="1"/>
    </location>
</feature>
<evidence type="ECO:0000256" key="4">
    <source>
        <dbReference type="ARBA" id="ARBA00022833"/>
    </source>
</evidence>
<dbReference type="GO" id="GO:0046983">
    <property type="term" value="F:protein dimerization activity"/>
    <property type="evidence" value="ECO:0007669"/>
    <property type="project" value="InterPro"/>
</dbReference>
<dbReference type="GO" id="GO:0005634">
    <property type="term" value="C:nucleus"/>
    <property type="evidence" value="ECO:0007669"/>
    <property type="project" value="UniProtKB-SubCell"/>
</dbReference>
<dbReference type="AlphaFoldDB" id="A0A4Q2UXM9"/>
<evidence type="ECO:0000256" key="2">
    <source>
        <dbReference type="ARBA" id="ARBA00022723"/>
    </source>
</evidence>
<dbReference type="PANTHER" id="PTHR46481">
    <property type="entry name" value="ZINC FINGER BED DOMAIN-CONTAINING PROTEIN 4"/>
    <property type="match status" value="1"/>
</dbReference>
<protein>
    <recommendedName>
        <fullName evidence="6">HAT C-terminal dimerisation domain-containing protein</fullName>
    </recommendedName>
</protein>
<dbReference type="EMBL" id="MQTW01000928">
    <property type="protein sequence ID" value="RYC78784.1"/>
    <property type="molecule type" value="Genomic_DNA"/>
</dbReference>
<organism evidence="7 8">
    <name type="scientific">Fusarium oxysporum f. sp. narcissi</name>
    <dbReference type="NCBI Taxonomy" id="451672"/>
    <lineage>
        <taxon>Eukaryota</taxon>
        <taxon>Fungi</taxon>
        <taxon>Dikarya</taxon>
        <taxon>Ascomycota</taxon>
        <taxon>Pezizomycotina</taxon>
        <taxon>Sordariomycetes</taxon>
        <taxon>Hypocreomycetidae</taxon>
        <taxon>Hypocreales</taxon>
        <taxon>Nectriaceae</taxon>
        <taxon>Fusarium</taxon>
        <taxon>Fusarium oxysporum species complex</taxon>
    </lineage>
</organism>
<keyword evidence="4" id="KW-0862">Zinc</keyword>
<evidence type="ECO:0000259" key="6">
    <source>
        <dbReference type="Pfam" id="PF05699"/>
    </source>
</evidence>
<accession>A0A4Q2UXM9</accession>
<dbReference type="Pfam" id="PF05699">
    <property type="entry name" value="Dimer_Tnp_hAT"/>
    <property type="match status" value="1"/>
</dbReference>
<sequence length="462" mass="53841">EEKDWAIISLFNEVLQHFEHVLITLEGDGQQRKRKEGYIGAYGCPWDTLLGYEYLLGKMEVYKAAAHRYPDPEHFKVNINLCWKKLDKYYSRLDETPVYYAAIALHPAYRWGYFEDVWADRLDWIQTAKSLVEELYRSHYEPRIISRDRERGEPVTKKRRIYRNPFDEYREESRQAPTLLQPPSSMTTLLQAEDAASSSTNAVGDEYSDWFRDVHKSDQNILDPISYWYERREEYPRLSQMALDVLSVLPMSADVERLFSTCGRLVRDDRDRLDAIIINPNNRRHQNPPPFVVRTDDLVTPVTSAPPVNYILQSIPSNSQAIPQRPAPMNPRNDPLNLQMDFWLTHTRPGDATSDAALRQQNPQALIAAQNTSYPPPGQPVNVIQRPYGYQVEGEWHIGYWYDRLQHRAREQPQADLGPQWNHNMLINYDQHYRSQQLAVPGVNWPTPAVGMTTYQPVIQAL</sequence>
<evidence type="ECO:0000313" key="7">
    <source>
        <dbReference type="EMBL" id="RYC78784.1"/>
    </source>
</evidence>
<dbReference type="Proteomes" id="UP000290540">
    <property type="component" value="Unassembled WGS sequence"/>
</dbReference>
<dbReference type="InterPro" id="IPR012337">
    <property type="entry name" value="RNaseH-like_sf"/>
</dbReference>
<reference evidence="7 8" key="1">
    <citation type="submission" date="2016-12" db="EMBL/GenBank/DDBJ databases">
        <title>Draft genome sequence of Fusarium oxysporum causing rot on Narcissus.</title>
        <authorList>
            <person name="Armitage A.D."/>
            <person name="Taylor A."/>
            <person name="Clarkson J.P."/>
            <person name="Harrison R.J."/>
            <person name="Jackson A.C."/>
        </authorList>
    </citation>
    <scope>NUCLEOTIDE SEQUENCE [LARGE SCALE GENOMIC DNA]</scope>
    <source>
        <strain evidence="7 8">N139</strain>
    </source>
</reference>